<feature type="non-terminal residue" evidence="1">
    <location>
        <position position="1"/>
    </location>
</feature>
<dbReference type="EMBL" id="BKCJ011746890">
    <property type="protein sequence ID" value="GFD49751.1"/>
    <property type="molecule type" value="Genomic_DNA"/>
</dbReference>
<gene>
    <name evidence="1" type="ORF">Tci_921720</name>
</gene>
<dbReference type="AlphaFoldDB" id="A0A699WY18"/>
<name>A0A699WY18_TANCI</name>
<organism evidence="1">
    <name type="scientific">Tanacetum cinerariifolium</name>
    <name type="common">Dalmatian daisy</name>
    <name type="synonym">Chrysanthemum cinerariifolium</name>
    <dbReference type="NCBI Taxonomy" id="118510"/>
    <lineage>
        <taxon>Eukaryota</taxon>
        <taxon>Viridiplantae</taxon>
        <taxon>Streptophyta</taxon>
        <taxon>Embryophyta</taxon>
        <taxon>Tracheophyta</taxon>
        <taxon>Spermatophyta</taxon>
        <taxon>Magnoliopsida</taxon>
        <taxon>eudicotyledons</taxon>
        <taxon>Gunneridae</taxon>
        <taxon>Pentapetalae</taxon>
        <taxon>asterids</taxon>
        <taxon>campanulids</taxon>
        <taxon>Asterales</taxon>
        <taxon>Asteraceae</taxon>
        <taxon>Asteroideae</taxon>
        <taxon>Anthemideae</taxon>
        <taxon>Anthemidinae</taxon>
        <taxon>Tanacetum</taxon>
    </lineage>
</organism>
<proteinExistence type="predicted"/>
<sequence>GLFLDYYGMPHIESHLDPLVVFVDISYRAAAIPGTGDELINLTYTKDLAKFVVASLSLEKWEKVLRVYSDQASVKQIIQLAEEATGEIRTPRYCA</sequence>
<comment type="caution">
    <text evidence="1">The sequence shown here is derived from an EMBL/GenBank/DDBJ whole genome shotgun (WGS) entry which is preliminary data.</text>
</comment>
<accession>A0A699WY18</accession>
<evidence type="ECO:0000313" key="1">
    <source>
        <dbReference type="EMBL" id="GFD49751.1"/>
    </source>
</evidence>
<dbReference type="InterPro" id="IPR036291">
    <property type="entry name" value="NAD(P)-bd_dom_sf"/>
</dbReference>
<protein>
    <submittedName>
        <fullName evidence="1">Uncharacterized protein</fullName>
    </submittedName>
</protein>
<reference evidence="1" key="1">
    <citation type="journal article" date="2019" name="Sci. Rep.">
        <title>Draft genome of Tanacetum cinerariifolium, the natural source of mosquito coil.</title>
        <authorList>
            <person name="Yamashiro T."/>
            <person name="Shiraishi A."/>
            <person name="Satake H."/>
            <person name="Nakayama K."/>
        </authorList>
    </citation>
    <scope>NUCLEOTIDE SEQUENCE</scope>
</reference>
<dbReference type="SUPFAM" id="SSF51735">
    <property type="entry name" value="NAD(P)-binding Rossmann-fold domains"/>
    <property type="match status" value="1"/>
</dbReference>
<dbReference type="Gene3D" id="3.40.50.720">
    <property type="entry name" value="NAD(P)-binding Rossmann-like Domain"/>
    <property type="match status" value="1"/>
</dbReference>